<reference evidence="2 3" key="1">
    <citation type="submission" date="2023-07" db="EMBL/GenBank/DDBJ databases">
        <title>Comparative genomics of wheat-associated soil bacteria to identify genetic determinants of phenazine resistance.</title>
        <authorList>
            <person name="Mouncey N."/>
        </authorList>
    </citation>
    <scope>NUCLEOTIDE SEQUENCE [LARGE SCALE GENOMIC DNA]</scope>
    <source>
        <strain evidence="2 3">V2I4</strain>
    </source>
</reference>
<proteinExistence type="predicted"/>
<dbReference type="EMBL" id="JAUSZI010000002">
    <property type="protein sequence ID" value="MDQ1022797.1"/>
    <property type="molecule type" value="Genomic_DNA"/>
</dbReference>
<dbReference type="InterPro" id="IPR041698">
    <property type="entry name" value="Methyltransf_25"/>
</dbReference>
<dbReference type="PANTHER" id="PTHR42912:SF93">
    <property type="entry name" value="N6-ADENOSINE-METHYLTRANSFERASE TMT1A"/>
    <property type="match status" value="1"/>
</dbReference>
<sequence>MGIELNTDGWLEDTRASYDTVAASYADQLRNLLDETPYERAALAQFADQVRTSGGGPVADVGCGPGRITAHLTELGVDAFGIDLSPGMIEVARRDHPGLRFELGSMTDLDLADDSMAGLVAWYSLIHVPDDEIGSVFAHFKRVVRPGGPLLLGFHVGDESQLKTQGYGGHPMKLYVHRRQHSQMTAWLNEAGFTVEAHKTLTSAESTLGGIVLARRQHDSQ</sequence>
<dbReference type="PANTHER" id="PTHR42912">
    <property type="entry name" value="METHYLTRANSFERASE"/>
    <property type="match status" value="1"/>
</dbReference>
<feature type="domain" description="Methyltransferase" evidence="1">
    <location>
        <begin position="58"/>
        <end position="148"/>
    </location>
</feature>
<keyword evidence="2" id="KW-0808">Transferase</keyword>
<dbReference type="Proteomes" id="UP001230328">
    <property type="component" value="Unassembled WGS sequence"/>
</dbReference>
<evidence type="ECO:0000259" key="1">
    <source>
        <dbReference type="Pfam" id="PF13649"/>
    </source>
</evidence>
<keyword evidence="2" id="KW-0489">Methyltransferase</keyword>
<dbReference type="Gene3D" id="3.40.50.150">
    <property type="entry name" value="Vaccinia Virus protein VP39"/>
    <property type="match status" value="1"/>
</dbReference>
<organism evidence="2 3">
    <name type="scientific">Streptomyces umbrinus</name>
    <dbReference type="NCBI Taxonomy" id="67370"/>
    <lineage>
        <taxon>Bacteria</taxon>
        <taxon>Bacillati</taxon>
        <taxon>Actinomycetota</taxon>
        <taxon>Actinomycetes</taxon>
        <taxon>Kitasatosporales</taxon>
        <taxon>Streptomycetaceae</taxon>
        <taxon>Streptomyces</taxon>
        <taxon>Streptomyces phaeochromogenes group</taxon>
    </lineage>
</organism>
<dbReference type="InterPro" id="IPR029063">
    <property type="entry name" value="SAM-dependent_MTases_sf"/>
</dbReference>
<dbReference type="SUPFAM" id="SSF53335">
    <property type="entry name" value="S-adenosyl-L-methionine-dependent methyltransferases"/>
    <property type="match status" value="1"/>
</dbReference>
<gene>
    <name evidence="2" type="ORF">QF035_000379</name>
</gene>
<accession>A0ABU0SH83</accession>
<keyword evidence="3" id="KW-1185">Reference proteome</keyword>
<dbReference type="GO" id="GO:0032259">
    <property type="term" value="P:methylation"/>
    <property type="evidence" value="ECO:0007669"/>
    <property type="project" value="UniProtKB-KW"/>
</dbReference>
<protein>
    <submittedName>
        <fullName evidence="2">SAM-dependent methyltransferase</fullName>
    </submittedName>
</protein>
<evidence type="ECO:0000313" key="3">
    <source>
        <dbReference type="Proteomes" id="UP001230328"/>
    </source>
</evidence>
<dbReference type="Pfam" id="PF13649">
    <property type="entry name" value="Methyltransf_25"/>
    <property type="match status" value="1"/>
</dbReference>
<dbReference type="InterPro" id="IPR050508">
    <property type="entry name" value="Methyltransf_Superfamily"/>
</dbReference>
<dbReference type="CDD" id="cd02440">
    <property type="entry name" value="AdoMet_MTases"/>
    <property type="match status" value="1"/>
</dbReference>
<comment type="caution">
    <text evidence="2">The sequence shown here is derived from an EMBL/GenBank/DDBJ whole genome shotgun (WGS) entry which is preliminary data.</text>
</comment>
<dbReference type="GO" id="GO:0008168">
    <property type="term" value="F:methyltransferase activity"/>
    <property type="evidence" value="ECO:0007669"/>
    <property type="project" value="UniProtKB-KW"/>
</dbReference>
<evidence type="ECO:0000313" key="2">
    <source>
        <dbReference type="EMBL" id="MDQ1022797.1"/>
    </source>
</evidence>
<name>A0ABU0SH83_9ACTN</name>